<evidence type="ECO:0000313" key="1">
    <source>
        <dbReference type="EMBL" id="SIT50338.1"/>
    </source>
</evidence>
<comment type="caution">
    <text evidence="1">The sequence shown here is derived from an EMBL/GenBank/DDBJ whole genome shotgun (WGS) entry which is preliminary data.</text>
</comment>
<dbReference type="AlphaFoldDB" id="A0A1N7SSJ3"/>
<organism evidence="1 2">
    <name type="scientific">Paraburkholderia piptadeniae</name>
    <dbReference type="NCBI Taxonomy" id="1701573"/>
    <lineage>
        <taxon>Bacteria</taxon>
        <taxon>Pseudomonadati</taxon>
        <taxon>Pseudomonadota</taxon>
        <taxon>Betaproteobacteria</taxon>
        <taxon>Burkholderiales</taxon>
        <taxon>Burkholderiaceae</taxon>
        <taxon>Paraburkholderia</taxon>
    </lineage>
</organism>
<dbReference type="Proteomes" id="UP000195569">
    <property type="component" value="Unassembled WGS sequence"/>
</dbReference>
<protein>
    <submittedName>
        <fullName evidence="1">Uncharacterized protein</fullName>
    </submittedName>
</protein>
<sequence length="151" mass="17151">MLVTDATWAERDPFKQQLATPLQAWDCVVWTDEPLTFLVVASSKRRGDASLPTGWLLAGPEVLLEAVSECQRDSFLVYVLDRATDGIGLHLYQVAGIWRERETNAGDEPWRWYSTSQGELRPCTRIRRYLASPPELVSERSFDTVATNQHV</sequence>
<dbReference type="EMBL" id="CYGY02000078">
    <property type="protein sequence ID" value="SIT50338.1"/>
    <property type="molecule type" value="Genomic_DNA"/>
</dbReference>
<proteinExistence type="predicted"/>
<gene>
    <name evidence="1" type="ORF">BN2476_780008</name>
</gene>
<accession>A0A1N7SSJ3</accession>
<keyword evidence="2" id="KW-1185">Reference proteome</keyword>
<name>A0A1N7SSJ3_9BURK</name>
<reference evidence="1" key="1">
    <citation type="submission" date="2016-12" db="EMBL/GenBank/DDBJ databases">
        <authorList>
            <person name="Moulin L."/>
        </authorList>
    </citation>
    <scope>NUCLEOTIDE SEQUENCE [LARGE SCALE GENOMIC DNA]</scope>
    <source>
        <strain evidence="1">STM 7183</strain>
    </source>
</reference>
<evidence type="ECO:0000313" key="2">
    <source>
        <dbReference type="Proteomes" id="UP000195569"/>
    </source>
</evidence>